<dbReference type="EMBL" id="CAJVQC010002873">
    <property type="protein sequence ID" value="CAG8518292.1"/>
    <property type="molecule type" value="Genomic_DNA"/>
</dbReference>
<protein>
    <submittedName>
        <fullName evidence="1">5791_t:CDS:1</fullName>
    </submittedName>
</protein>
<feature type="non-terminal residue" evidence="1">
    <location>
        <position position="244"/>
    </location>
</feature>
<keyword evidence="2" id="KW-1185">Reference proteome</keyword>
<comment type="caution">
    <text evidence="1">The sequence shown here is derived from an EMBL/GenBank/DDBJ whole genome shotgun (WGS) entry which is preliminary data.</text>
</comment>
<reference evidence="1" key="1">
    <citation type="submission" date="2021-06" db="EMBL/GenBank/DDBJ databases">
        <authorList>
            <person name="Kallberg Y."/>
            <person name="Tangrot J."/>
            <person name="Rosling A."/>
        </authorList>
    </citation>
    <scope>NUCLEOTIDE SEQUENCE</scope>
    <source>
        <strain evidence="1">MA461A</strain>
    </source>
</reference>
<sequence>MFSTGRPSANKLQQYYIQKTGKSNSGGPTPIELDYASSSSNNYTKNKQKLTNVEDETNQPSQTITNNSLELTQEFVTRNKLITKTNTSLTVELADGRKATTNKIVDITKLELGPYHTSRIFAQKEYLDFPQLAKVPDNEEIFTEYITAECDKNTSSNTSEVQKVLQDFADIFSKTLLNQLPSEQKVDYSIDLIFGEDIVSEPKQQARVKHYELKDKKFFLKEEVRMAILSNKELRIQLLQENHN</sequence>
<gene>
    <name evidence="1" type="ORF">RPERSI_LOCUS2579</name>
</gene>
<proteinExistence type="predicted"/>
<evidence type="ECO:0000313" key="1">
    <source>
        <dbReference type="EMBL" id="CAG8518292.1"/>
    </source>
</evidence>
<organism evidence="1 2">
    <name type="scientific">Racocetra persica</name>
    <dbReference type="NCBI Taxonomy" id="160502"/>
    <lineage>
        <taxon>Eukaryota</taxon>
        <taxon>Fungi</taxon>
        <taxon>Fungi incertae sedis</taxon>
        <taxon>Mucoromycota</taxon>
        <taxon>Glomeromycotina</taxon>
        <taxon>Glomeromycetes</taxon>
        <taxon>Diversisporales</taxon>
        <taxon>Gigasporaceae</taxon>
        <taxon>Racocetra</taxon>
    </lineage>
</organism>
<dbReference type="Proteomes" id="UP000789920">
    <property type="component" value="Unassembled WGS sequence"/>
</dbReference>
<evidence type="ECO:0000313" key="2">
    <source>
        <dbReference type="Proteomes" id="UP000789920"/>
    </source>
</evidence>
<name>A0ACA9LA60_9GLOM</name>
<accession>A0ACA9LA60</accession>